<evidence type="ECO:0000313" key="2">
    <source>
        <dbReference type="EMBL" id="KAA8581326.1"/>
    </source>
</evidence>
<gene>
    <name evidence="2" type="ORF">FQN60_002907</name>
</gene>
<name>A0A5J5CL71_9PERO</name>
<reference evidence="2 3" key="1">
    <citation type="submission" date="2019-08" db="EMBL/GenBank/DDBJ databases">
        <title>A chromosome-level genome assembly, high-density linkage maps, and genome scans reveal the genomic architecture of hybrid incompatibilities underlying speciation via character displacement in darters (Percidae: Etheostominae).</title>
        <authorList>
            <person name="Moran R.L."/>
            <person name="Catchen J.M."/>
            <person name="Fuller R.C."/>
        </authorList>
    </citation>
    <scope>NUCLEOTIDE SEQUENCE [LARGE SCALE GENOMIC DNA]</scope>
    <source>
        <strain evidence="2">EspeVRDwgs_2016</strain>
        <tissue evidence="2">Muscle</tissue>
    </source>
</reference>
<organism evidence="2 3">
    <name type="scientific">Etheostoma spectabile</name>
    <name type="common">orangethroat darter</name>
    <dbReference type="NCBI Taxonomy" id="54343"/>
    <lineage>
        <taxon>Eukaryota</taxon>
        <taxon>Metazoa</taxon>
        <taxon>Chordata</taxon>
        <taxon>Craniata</taxon>
        <taxon>Vertebrata</taxon>
        <taxon>Euteleostomi</taxon>
        <taxon>Actinopterygii</taxon>
        <taxon>Neopterygii</taxon>
        <taxon>Teleostei</taxon>
        <taxon>Neoteleostei</taxon>
        <taxon>Acanthomorphata</taxon>
        <taxon>Eupercaria</taxon>
        <taxon>Perciformes</taxon>
        <taxon>Percoidei</taxon>
        <taxon>Percidae</taxon>
        <taxon>Etheostomatinae</taxon>
        <taxon>Etheostoma</taxon>
    </lineage>
</organism>
<protein>
    <submittedName>
        <fullName evidence="2">Uncharacterized protein</fullName>
    </submittedName>
</protein>
<dbReference type="EMBL" id="VOFY01000021">
    <property type="protein sequence ID" value="KAA8581326.1"/>
    <property type="molecule type" value="Genomic_DNA"/>
</dbReference>
<comment type="caution">
    <text evidence="2">The sequence shown here is derived from an EMBL/GenBank/DDBJ whole genome shotgun (WGS) entry which is preliminary data.</text>
</comment>
<accession>A0A5J5CL71</accession>
<proteinExistence type="predicted"/>
<dbReference type="AlphaFoldDB" id="A0A5J5CL71"/>
<keyword evidence="3" id="KW-1185">Reference proteome</keyword>
<feature type="region of interest" description="Disordered" evidence="1">
    <location>
        <begin position="67"/>
        <end position="89"/>
    </location>
</feature>
<sequence length="89" mass="9808">MAARMGRSEEEEFKFFLTSTSTTSTPFLFFPLAGGSHMLRHAPTSGEAQRPAFLIFQMLKLLPAGLPQPPTAWTQPTNTAATNLKTQPR</sequence>
<evidence type="ECO:0000256" key="1">
    <source>
        <dbReference type="SAM" id="MobiDB-lite"/>
    </source>
</evidence>
<evidence type="ECO:0000313" key="3">
    <source>
        <dbReference type="Proteomes" id="UP000327493"/>
    </source>
</evidence>
<dbReference type="Proteomes" id="UP000327493">
    <property type="component" value="Chromosome 21"/>
</dbReference>
<feature type="compositionally biased region" description="Polar residues" evidence="1">
    <location>
        <begin position="71"/>
        <end position="89"/>
    </location>
</feature>